<feature type="transmembrane region" description="Helical" evidence="6">
    <location>
        <begin position="209"/>
        <end position="228"/>
    </location>
</feature>
<feature type="transmembrane region" description="Helical" evidence="6">
    <location>
        <begin position="235"/>
        <end position="258"/>
    </location>
</feature>
<feature type="transmembrane region" description="Helical" evidence="6">
    <location>
        <begin position="179"/>
        <end position="197"/>
    </location>
</feature>
<evidence type="ECO:0000313" key="8">
    <source>
        <dbReference type="EMBL" id="MBS7661829.1"/>
    </source>
</evidence>
<name>A0ABS5Q126_9PSED</name>
<keyword evidence="5 6" id="KW-0472">Membrane</keyword>
<protein>
    <submittedName>
        <fullName evidence="8">DMT family transporter</fullName>
    </submittedName>
</protein>
<dbReference type="InterPro" id="IPR000620">
    <property type="entry name" value="EamA_dom"/>
</dbReference>
<sequence length="287" mass="30799">MVFDKTSWAACGSTLLFVLLWGSGAIFARVGLDHASPFAFLVLRFALACAALLLLASLHGRWLPAPGQRRRTLLTGLLMIGGYTICYLLALDRGLTPGVLATVLGVQPILTLALLERRFAALRLVGLGLALGGLGLVVNEGLQRSRLSGEGMLFALAALACMTLGAIRQKGQEQAPLAVLPLQYGVSLLACVLVLPFQPWQVQFSLDFLVPLLWMALVISVAAQLLLYRLIRAGNLVNVTSLFYLVPVVTAAMDYLFLGNRLSTSALGGMLAILLGLLLVFRFAPRQ</sequence>
<dbReference type="InterPro" id="IPR050638">
    <property type="entry name" value="AA-Vitamin_Transporters"/>
</dbReference>
<feature type="transmembrane region" description="Helical" evidence="6">
    <location>
        <begin position="72"/>
        <end position="90"/>
    </location>
</feature>
<dbReference type="EMBL" id="JADPMV010000001">
    <property type="protein sequence ID" value="MBS7661829.1"/>
    <property type="molecule type" value="Genomic_DNA"/>
</dbReference>
<reference evidence="8 9" key="1">
    <citation type="journal article" date="2021" name="Syst. Appl. Microbiol.">
        <title>Pseudomonas lalucatii sp. nov. isolated from Vallgornera, a karstic cave in Mallorca, Western Mediterranean.</title>
        <authorList>
            <person name="Busquets A."/>
            <person name="Mulet M."/>
            <person name="Gomila M."/>
            <person name="Garcia-Valdes E."/>
        </authorList>
    </citation>
    <scope>NUCLEOTIDE SEQUENCE [LARGE SCALE GENOMIC DNA]</scope>
    <source>
        <strain evidence="8 9">R1b54</strain>
    </source>
</reference>
<evidence type="ECO:0000256" key="4">
    <source>
        <dbReference type="ARBA" id="ARBA00022989"/>
    </source>
</evidence>
<dbReference type="Proteomes" id="UP001196601">
    <property type="component" value="Unassembled WGS sequence"/>
</dbReference>
<evidence type="ECO:0000259" key="7">
    <source>
        <dbReference type="Pfam" id="PF00892"/>
    </source>
</evidence>
<dbReference type="RefSeq" id="WP_213639144.1">
    <property type="nucleotide sequence ID" value="NZ_JADPMV010000001.1"/>
</dbReference>
<dbReference type="InterPro" id="IPR037185">
    <property type="entry name" value="EmrE-like"/>
</dbReference>
<keyword evidence="4 6" id="KW-1133">Transmembrane helix</keyword>
<evidence type="ECO:0000256" key="3">
    <source>
        <dbReference type="ARBA" id="ARBA00022692"/>
    </source>
</evidence>
<dbReference type="SUPFAM" id="SSF103481">
    <property type="entry name" value="Multidrug resistance efflux transporter EmrE"/>
    <property type="match status" value="2"/>
</dbReference>
<dbReference type="Pfam" id="PF00892">
    <property type="entry name" value="EamA"/>
    <property type="match status" value="2"/>
</dbReference>
<accession>A0ABS5Q126</accession>
<evidence type="ECO:0000256" key="2">
    <source>
        <dbReference type="ARBA" id="ARBA00007362"/>
    </source>
</evidence>
<proteinExistence type="inferred from homology"/>
<gene>
    <name evidence="8" type="ORF">I0D00_07680</name>
</gene>
<dbReference type="PANTHER" id="PTHR32322">
    <property type="entry name" value="INNER MEMBRANE TRANSPORTER"/>
    <property type="match status" value="1"/>
</dbReference>
<feature type="transmembrane region" description="Helical" evidence="6">
    <location>
        <begin position="151"/>
        <end position="167"/>
    </location>
</feature>
<feature type="transmembrane region" description="Helical" evidence="6">
    <location>
        <begin position="96"/>
        <end position="115"/>
    </location>
</feature>
<feature type="transmembrane region" description="Helical" evidence="6">
    <location>
        <begin position="122"/>
        <end position="139"/>
    </location>
</feature>
<keyword evidence="3 6" id="KW-0812">Transmembrane</keyword>
<feature type="transmembrane region" description="Helical" evidence="6">
    <location>
        <begin position="264"/>
        <end position="284"/>
    </location>
</feature>
<keyword evidence="9" id="KW-1185">Reference proteome</keyword>
<dbReference type="PANTHER" id="PTHR32322:SF2">
    <property type="entry name" value="EAMA DOMAIN-CONTAINING PROTEIN"/>
    <property type="match status" value="1"/>
</dbReference>
<comment type="caution">
    <text evidence="8">The sequence shown here is derived from an EMBL/GenBank/DDBJ whole genome shotgun (WGS) entry which is preliminary data.</text>
</comment>
<feature type="transmembrane region" description="Helical" evidence="6">
    <location>
        <begin position="38"/>
        <end position="60"/>
    </location>
</feature>
<evidence type="ECO:0000256" key="1">
    <source>
        <dbReference type="ARBA" id="ARBA00004141"/>
    </source>
</evidence>
<organism evidence="8 9">
    <name type="scientific">Pseudomonas lalucatii</name>
    <dbReference type="NCBI Taxonomy" id="1424203"/>
    <lineage>
        <taxon>Bacteria</taxon>
        <taxon>Pseudomonadati</taxon>
        <taxon>Pseudomonadota</taxon>
        <taxon>Gammaproteobacteria</taxon>
        <taxon>Pseudomonadales</taxon>
        <taxon>Pseudomonadaceae</taxon>
        <taxon>Pseudomonas</taxon>
    </lineage>
</organism>
<evidence type="ECO:0000256" key="6">
    <source>
        <dbReference type="SAM" id="Phobius"/>
    </source>
</evidence>
<feature type="domain" description="EamA" evidence="7">
    <location>
        <begin position="151"/>
        <end position="281"/>
    </location>
</feature>
<feature type="domain" description="EamA" evidence="7">
    <location>
        <begin position="14"/>
        <end position="138"/>
    </location>
</feature>
<evidence type="ECO:0000313" key="9">
    <source>
        <dbReference type="Proteomes" id="UP001196601"/>
    </source>
</evidence>
<comment type="subcellular location">
    <subcellularLocation>
        <location evidence="1">Membrane</location>
        <topology evidence="1">Multi-pass membrane protein</topology>
    </subcellularLocation>
</comment>
<comment type="similarity">
    <text evidence="2">Belongs to the EamA transporter family.</text>
</comment>
<evidence type="ECO:0000256" key="5">
    <source>
        <dbReference type="ARBA" id="ARBA00023136"/>
    </source>
</evidence>